<dbReference type="PANTHER" id="PTHR11533:SF299">
    <property type="entry name" value="AMINOPEPTIDASE"/>
    <property type="match status" value="1"/>
</dbReference>
<feature type="domain" description="Peptidase M1 membrane alanine aminopeptidase" evidence="1">
    <location>
        <begin position="21"/>
        <end position="105"/>
    </location>
</feature>
<evidence type="ECO:0000313" key="2">
    <source>
        <dbReference type="EMBL" id="MFH4984235.1"/>
    </source>
</evidence>
<evidence type="ECO:0000313" key="3">
    <source>
        <dbReference type="Proteomes" id="UP001608902"/>
    </source>
</evidence>
<dbReference type="EMBL" id="JBGFUD010016022">
    <property type="protein sequence ID" value="MFH4984235.1"/>
    <property type="molecule type" value="Genomic_DNA"/>
</dbReference>
<dbReference type="Gene3D" id="1.10.390.10">
    <property type="entry name" value="Neutral Protease Domain 2"/>
    <property type="match status" value="1"/>
</dbReference>
<evidence type="ECO:0000259" key="1">
    <source>
        <dbReference type="Pfam" id="PF01433"/>
    </source>
</evidence>
<dbReference type="SUPFAM" id="SSF55486">
    <property type="entry name" value="Metalloproteases ('zincins'), catalytic domain"/>
    <property type="match status" value="1"/>
</dbReference>
<dbReference type="Proteomes" id="UP001608902">
    <property type="component" value="Unassembled WGS sequence"/>
</dbReference>
<dbReference type="PANTHER" id="PTHR11533">
    <property type="entry name" value="PROTEASE M1 ZINC METALLOPROTEASE"/>
    <property type="match status" value="1"/>
</dbReference>
<reference evidence="2 3" key="1">
    <citation type="submission" date="2024-08" db="EMBL/GenBank/DDBJ databases">
        <title>Gnathostoma spinigerum genome.</title>
        <authorList>
            <person name="Gonzalez-Bertolin B."/>
            <person name="Monzon S."/>
            <person name="Zaballos A."/>
            <person name="Jimenez P."/>
            <person name="Dekumyoy P."/>
            <person name="Varona S."/>
            <person name="Cuesta I."/>
            <person name="Sumanam S."/>
            <person name="Adisakwattana P."/>
            <person name="Gasser R.B."/>
            <person name="Hernandez-Gonzalez A."/>
            <person name="Young N.D."/>
            <person name="Perteguer M.J."/>
        </authorList>
    </citation>
    <scope>NUCLEOTIDE SEQUENCE [LARGE SCALE GENOMIC DNA]</scope>
    <source>
        <strain evidence="2">AL3</strain>
        <tissue evidence="2">Liver</tissue>
    </source>
</reference>
<dbReference type="Pfam" id="PF01433">
    <property type="entry name" value="Peptidase_M1"/>
    <property type="match status" value="1"/>
</dbReference>
<proteinExistence type="predicted"/>
<dbReference type="AlphaFoldDB" id="A0ABD6EXQ7"/>
<accession>A0ABD6EXQ7</accession>
<gene>
    <name evidence="2" type="ORF">AB6A40_010944</name>
</gene>
<sequence length="194" mass="22087">MRRFWISEGALKKDANPELSTPITSDGGRLFGYQSYNKGSSLLGMLNYTLGDKVLQTGVTNYLHNNAYGTATPELLWTELTKAAKGLKGWEENRPLNVGEMMKTWMEKKGFPLISVRTEDGRLMFEQKSMLPEDKTTTWVIPIFVQTKNGEEMHYFYGKDGTNKYWKERKLSDGWQVINAGAKVGTDQTSVWII</sequence>
<comment type="caution">
    <text evidence="2">The sequence shown here is derived from an EMBL/GenBank/DDBJ whole genome shotgun (WGS) entry which is preliminary data.</text>
</comment>
<keyword evidence="3" id="KW-1185">Reference proteome</keyword>
<dbReference type="InterPro" id="IPR014782">
    <property type="entry name" value="Peptidase_M1_dom"/>
</dbReference>
<dbReference type="InterPro" id="IPR027268">
    <property type="entry name" value="Peptidase_M4/M1_CTD_sf"/>
</dbReference>
<dbReference type="InterPro" id="IPR050344">
    <property type="entry name" value="Peptidase_M1_aminopeptidases"/>
</dbReference>
<dbReference type="Gene3D" id="2.60.40.1910">
    <property type="match status" value="1"/>
</dbReference>
<protein>
    <recommendedName>
        <fullName evidence="1">Peptidase M1 membrane alanine aminopeptidase domain-containing protein</fullName>
    </recommendedName>
</protein>
<name>A0ABD6EXQ7_9BILA</name>
<organism evidence="2 3">
    <name type="scientific">Gnathostoma spinigerum</name>
    <dbReference type="NCBI Taxonomy" id="75299"/>
    <lineage>
        <taxon>Eukaryota</taxon>
        <taxon>Metazoa</taxon>
        <taxon>Ecdysozoa</taxon>
        <taxon>Nematoda</taxon>
        <taxon>Chromadorea</taxon>
        <taxon>Rhabditida</taxon>
        <taxon>Spirurina</taxon>
        <taxon>Gnathostomatomorpha</taxon>
        <taxon>Gnathostomatoidea</taxon>
        <taxon>Gnathostomatidae</taxon>
        <taxon>Gnathostoma</taxon>
    </lineage>
</organism>